<gene>
    <name evidence="2" type="ORF">dnm_080400</name>
</gene>
<dbReference type="GO" id="GO:0004386">
    <property type="term" value="F:helicase activity"/>
    <property type="evidence" value="ECO:0007669"/>
    <property type="project" value="UniProtKB-KW"/>
</dbReference>
<dbReference type="Gene3D" id="3.30.565.60">
    <property type="match status" value="1"/>
</dbReference>
<reference evidence="2" key="1">
    <citation type="journal article" date="2021" name="Microb. Physiol.">
        <title>Proteogenomic Insights into the Physiology of Marine, Sulfate-Reducing, Filamentous Desulfonema limicola and Desulfonema magnum.</title>
        <authorList>
            <person name="Schnaars V."/>
            <person name="Wohlbrand L."/>
            <person name="Scheve S."/>
            <person name="Hinrichs C."/>
            <person name="Reinhardt R."/>
            <person name="Rabus R."/>
        </authorList>
    </citation>
    <scope>NUCLEOTIDE SEQUENCE</scope>
    <source>
        <strain evidence="2">4be13</strain>
    </source>
</reference>
<dbReference type="PANTHER" id="PTHR30595:SF6">
    <property type="entry name" value="SCHLAFEN ALBA-2 DOMAIN-CONTAINING PROTEIN"/>
    <property type="match status" value="1"/>
</dbReference>
<dbReference type="AlphaFoldDB" id="A0A975BUY0"/>
<evidence type="ECO:0000259" key="1">
    <source>
        <dbReference type="Pfam" id="PF04326"/>
    </source>
</evidence>
<feature type="domain" description="Schlafen AlbA-2" evidence="1">
    <location>
        <begin position="14"/>
        <end position="127"/>
    </location>
</feature>
<dbReference type="Gene3D" id="3.30.950.30">
    <property type="entry name" value="Schlafen, AAA domain"/>
    <property type="match status" value="1"/>
</dbReference>
<keyword evidence="2" id="KW-0547">Nucleotide-binding</keyword>
<dbReference type="Pfam" id="PF13749">
    <property type="entry name" value="HATPase_c_4"/>
    <property type="match status" value="1"/>
</dbReference>
<dbReference type="Proteomes" id="UP000663722">
    <property type="component" value="Chromosome"/>
</dbReference>
<evidence type="ECO:0000313" key="2">
    <source>
        <dbReference type="EMBL" id="QTA91967.1"/>
    </source>
</evidence>
<dbReference type="RefSeq" id="WP_207679522.1">
    <property type="nucleotide sequence ID" value="NZ_CP061800.1"/>
</dbReference>
<organism evidence="2 3">
    <name type="scientific">Desulfonema magnum</name>
    <dbReference type="NCBI Taxonomy" id="45655"/>
    <lineage>
        <taxon>Bacteria</taxon>
        <taxon>Pseudomonadati</taxon>
        <taxon>Thermodesulfobacteriota</taxon>
        <taxon>Desulfobacteria</taxon>
        <taxon>Desulfobacterales</taxon>
        <taxon>Desulfococcaceae</taxon>
        <taxon>Desulfonema</taxon>
    </lineage>
</organism>
<keyword evidence="2" id="KW-0067">ATP-binding</keyword>
<keyword evidence="3" id="KW-1185">Reference proteome</keyword>
<accession>A0A975BUY0</accession>
<name>A0A975BUY0_9BACT</name>
<dbReference type="KEGG" id="dmm:dnm_080400"/>
<dbReference type="InterPro" id="IPR038475">
    <property type="entry name" value="RecG_C_sf"/>
</dbReference>
<keyword evidence="2" id="KW-0378">Hydrolase</keyword>
<dbReference type="InterPro" id="IPR038461">
    <property type="entry name" value="Schlafen_AlbA_2_dom_sf"/>
</dbReference>
<dbReference type="Pfam" id="PF04326">
    <property type="entry name" value="SLFN_AlbA_2"/>
    <property type="match status" value="1"/>
</dbReference>
<evidence type="ECO:0000313" key="3">
    <source>
        <dbReference type="Proteomes" id="UP000663722"/>
    </source>
</evidence>
<dbReference type="PANTHER" id="PTHR30595">
    <property type="entry name" value="GLPR-RELATED TRANSCRIPTIONAL REPRESSOR"/>
    <property type="match status" value="1"/>
</dbReference>
<dbReference type="InterPro" id="IPR007421">
    <property type="entry name" value="Schlafen_AlbA_2_dom"/>
</dbReference>
<protein>
    <submittedName>
        <fullName evidence="2">ATP-dependent DNA helicase RecG C-terminal domain-containing protein</fullName>
    </submittedName>
</protein>
<proteinExistence type="predicted"/>
<sequence>MNQEDILRWIQNGENSGMEFKRDDIRPEQLAKEIVALLNFKGGKILLGVEDDGTLSGITRAALEEWVMNVCSDIVHPRIIPYYEEIQMGEKRIAVISVDMGISKPYVMRHGQGENIYIRVGLTSRLASREEQMRLFQEGGFLHVEILPVPGTCFAHLDPRRLRDYFGRVRKLENLPREDEEWVRLLINMEYMTVHEGSDPLCTIAGLLLFGHRPGRFLRQAGLEWVVFPGTEKDYDTRDRASLDGPLVALWDEHGEQTEQGLLELLMSKVRQHASREKLAENQLTRMIEWDFAPEAVREAVINAFVHRDWTRPADVEISLYSDRMEVISPGPLPNHVTVERMKLGLRIPRNPILIQTLKDYGYVEHMGMGVRNKIIAGMRRHNGTEPEFVADAFQVLVCLFK</sequence>
<keyword evidence="2" id="KW-0347">Helicase</keyword>
<dbReference type="EMBL" id="CP061800">
    <property type="protein sequence ID" value="QTA91967.1"/>
    <property type="molecule type" value="Genomic_DNA"/>
</dbReference>